<reference evidence="3" key="1">
    <citation type="submission" date="2018-05" db="EMBL/GenBank/DDBJ databases">
        <title>Effector identification in a new, highly contiguous assembly of the strawberry crown rot pathogen Phytophthora cactorum.</title>
        <authorList>
            <person name="Armitage A.D."/>
            <person name="Nellist C.F."/>
            <person name="Bates H."/>
            <person name="Vickerstaff R.J."/>
            <person name="Harrison R.J."/>
        </authorList>
    </citation>
    <scope>NUCLEOTIDE SEQUENCE</scope>
    <source>
        <strain evidence="2">15-7</strain>
        <strain evidence="3">P421</strain>
    </source>
</reference>
<evidence type="ECO:0000256" key="1">
    <source>
        <dbReference type="SAM" id="MobiDB-lite"/>
    </source>
</evidence>
<sequence>MFEGTHSDSGASDAPGRGSQNSSASSERLDRLEGLLEGMAKQQAQFMANQAELQKQLQHRTEPSQTPSFEYKYG</sequence>
<gene>
    <name evidence="2" type="ORF">PC113_g8260</name>
    <name evidence="3" type="ORF">PC129_g17104</name>
</gene>
<evidence type="ECO:0000313" key="2">
    <source>
        <dbReference type="EMBL" id="KAG2860212.1"/>
    </source>
</evidence>
<dbReference type="Proteomes" id="UP000760860">
    <property type="component" value="Unassembled WGS sequence"/>
</dbReference>
<dbReference type="AlphaFoldDB" id="A0A8T1HH72"/>
<name>A0A8T1HH72_9STRA</name>
<protein>
    <submittedName>
        <fullName evidence="3">Uncharacterized protein</fullName>
    </submittedName>
</protein>
<dbReference type="EMBL" id="RCMV01000895">
    <property type="protein sequence ID" value="KAG3211925.1"/>
    <property type="molecule type" value="Genomic_DNA"/>
</dbReference>
<feature type="region of interest" description="Disordered" evidence="1">
    <location>
        <begin position="1"/>
        <end position="29"/>
    </location>
</feature>
<dbReference type="Proteomes" id="UP000735874">
    <property type="component" value="Unassembled WGS sequence"/>
</dbReference>
<feature type="region of interest" description="Disordered" evidence="1">
    <location>
        <begin position="51"/>
        <end position="74"/>
    </location>
</feature>
<evidence type="ECO:0000313" key="3">
    <source>
        <dbReference type="EMBL" id="KAG3211925.1"/>
    </source>
</evidence>
<comment type="caution">
    <text evidence="3">The sequence shown here is derived from an EMBL/GenBank/DDBJ whole genome shotgun (WGS) entry which is preliminary data.</text>
</comment>
<evidence type="ECO:0000313" key="4">
    <source>
        <dbReference type="Proteomes" id="UP000760860"/>
    </source>
</evidence>
<dbReference type="EMBL" id="RCMG01000191">
    <property type="protein sequence ID" value="KAG2860212.1"/>
    <property type="molecule type" value="Genomic_DNA"/>
</dbReference>
<accession>A0A8T1HH72</accession>
<organism evidence="3 4">
    <name type="scientific">Phytophthora cactorum</name>
    <dbReference type="NCBI Taxonomy" id="29920"/>
    <lineage>
        <taxon>Eukaryota</taxon>
        <taxon>Sar</taxon>
        <taxon>Stramenopiles</taxon>
        <taxon>Oomycota</taxon>
        <taxon>Peronosporomycetes</taxon>
        <taxon>Peronosporales</taxon>
        <taxon>Peronosporaceae</taxon>
        <taxon>Phytophthora</taxon>
    </lineage>
</organism>
<proteinExistence type="predicted"/>